<dbReference type="EMBL" id="JMQP01000002">
    <property type="protein sequence ID" value="KIS35938.1"/>
    <property type="molecule type" value="Genomic_DNA"/>
</dbReference>
<dbReference type="PATRIC" id="fig|727.582.peg.1428"/>
<proteinExistence type="predicted"/>
<dbReference type="Proteomes" id="UP000050700">
    <property type="component" value="Unassembled WGS sequence"/>
</dbReference>
<name>A0A158SYJ4_HAEIF</name>
<dbReference type="AlphaFoldDB" id="A0A158SYJ4"/>
<organism evidence="1 2">
    <name type="scientific">Haemophilus influenzae</name>
    <dbReference type="NCBI Taxonomy" id="727"/>
    <lineage>
        <taxon>Bacteria</taxon>
        <taxon>Pseudomonadati</taxon>
        <taxon>Pseudomonadota</taxon>
        <taxon>Gammaproteobacteria</taxon>
        <taxon>Pasteurellales</taxon>
        <taxon>Pasteurellaceae</taxon>
        <taxon>Haemophilus</taxon>
    </lineage>
</organism>
<sequence>MPFSLQEKSQVIYFQQQNGVNYSYLYQKFVWQEDKKIKRGCQNKCSF</sequence>
<evidence type="ECO:0000313" key="1">
    <source>
        <dbReference type="EMBL" id="KIS35938.1"/>
    </source>
</evidence>
<gene>
    <name evidence="1" type="ORF">NTHI1209_01557</name>
</gene>
<evidence type="ECO:0000313" key="2">
    <source>
        <dbReference type="Proteomes" id="UP000050700"/>
    </source>
</evidence>
<accession>A0A158SYJ4</accession>
<protein>
    <submittedName>
        <fullName evidence="1">Uncharacterized protein</fullName>
    </submittedName>
</protein>
<reference evidence="1 2" key="1">
    <citation type="submission" date="2014-05" db="EMBL/GenBank/DDBJ databases">
        <title>Methylome analysis of the phasevarions of Haemophilus influenzae.</title>
        <authorList>
            <person name="Atack J.M."/>
            <person name="Fox K.L."/>
            <person name="Power P.M."/>
            <person name="Clark T."/>
            <person name="Jurcisek J."/>
            <person name="Korlach J."/>
            <person name="Bakaletz L.O."/>
            <person name="Jennings M.P."/>
        </authorList>
    </citation>
    <scope>NUCLEOTIDE SEQUENCE [LARGE SCALE GENOMIC DNA]</scope>
    <source>
        <strain evidence="1 2">1209</strain>
    </source>
</reference>
<comment type="caution">
    <text evidence="1">The sequence shown here is derived from an EMBL/GenBank/DDBJ whole genome shotgun (WGS) entry which is preliminary data.</text>
</comment>